<sequence>MAFVSGPVPERFERDVTASPAEFERDLRKASPCTVEAVGPDHFRLCAGPTRLDIHLAARGARRLGLLQLQTLGVRYEFSGGTESDRRALLVLLDRAMQRGGG</sequence>
<dbReference type="RefSeq" id="WP_169137517.1">
    <property type="nucleotide sequence ID" value="NZ_WTVS01000003.1"/>
</dbReference>
<dbReference type="Proteomes" id="UP000634522">
    <property type="component" value="Unassembled WGS sequence"/>
</dbReference>
<keyword evidence="2" id="KW-1185">Reference proteome</keyword>
<name>A0ABX1NAF4_9RHOO</name>
<accession>A0ABX1NAF4</accession>
<dbReference type="EMBL" id="WTVS01000003">
    <property type="protein sequence ID" value="NMF96276.1"/>
    <property type="molecule type" value="Genomic_DNA"/>
</dbReference>
<evidence type="ECO:0000313" key="2">
    <source>
        <dbReference type="Proteomes" id="UP000634522"/>
    </source>
</evidence>
<evidence type="ECO:0000313" key="1">
    <source>
        <dbReference type="EMBL" id="NMF96276.1"/>
    </source>
</evidence>
<organism evidence="1 2">
    <name type="scientific">Aromatoleum toluolicum</name>
    <dbReference type="NCBI Taxonomy" id="90060"/>
    <lineage>
        <taxon>Bacteria</taxon>
        <taxon>Pseudomonadati</taxon>
        <taxon>Pseudomonadota</taxon>
        <taxon>Betaproteobacteria</taxon>
        <taxon>Rhodocyclales</taxon>
        <taxon>Rhodocyclaceae</taxon>
        <taxon>Aromatoleum</taxon>
    </lineage>
</organism>
<proteinExistence type="predicted"/>
<comment type="caution">
    <text evidence="1">The sequence shown here is derived from an EMBL/GenBank/DDBJ whole genome shotgun (WGS) entry which is preliminary data.</text>
</comment>
<reference evidence="1 2" key="1">
    <citation type="submission" date="2019-12" db="EMBL/GenBank/DDBJ databases">
        <title>Comparative genomics gives insights into the taxonomy of the Azoarcus-Aromatoleum group and reveals separate origins of nif in the plant-associated Azoarcus and non-plant-associated Aromatoleum sub-groups.</title>
        <authorList>
            <person name="Lafos M."/>
            <person name="Maluk M."/>
            <person name="Batista M."/>
            <person name="Junghare M."/>
            <person name="Carmona M."/>
            <person name="Faoro H."/>
            <person name="Cruz L.M."/>
            <person name="Battistoni F."/>
            <person name="De Souza E."/>
            <person name="Pedrosa F."/>
            <person name="Chen W.-M."/>
            <person name="Poole P.S."/>
            <person name="Dixon R.A."/>
            <person name="James E.K."/>
        </authorList>
    </citation>
    <scope>NUCLEOTIDE SEQUENCE [LARGE SCALE GENOMIC DNA]</scope>
    <source>
        <strain evidence="1 2">T</strain>
    </source>
</reference>
<gene>
    <name evidence="1" type="ORF">GPA27_02565</name>
</gene>
<protein>
    <submittedName>
        <fullName evidence="1">Uncharacterized protein</fullName>
    </submittedName>
</protein>